<feature type="compositionally biased region" description="Low complexity" evidence="14">
    <location>
        <begin position="195"/>
        <end position="210"/>
    </location>
</feature>
<dbReference type="GO" id="GO:0000132">
    <property type="term" value="P:establishment of mitotic spindle orientation"/>
    <property type="evidence" value="ECO:0007669"/>
    <property type="project" value="TreeGrafter"/>
</dbReference>
<evidence type="ECO:0000256" key="6">
    <source>
        <dbReference type="ARBA" id="ARBA00022618"/>
    </source>
</evidence>
<keyword evidence="12" id="KW-0131">Cell cycle</keyword>
<dbReference type="GO" id="GO:0000743">
    <property type="term" value="P:nuclear migration involved in conjugation with cellular fusion"/>
    <property type="evidence" value="ECO:0007669"/>
    <property type="project" value="TreeGrafter"/>
</dbReference>
<feature type="compositionally biased region" description="Low complexity" evidence="14">
    <location>
        <begin position="1384"/>
        <end position="1395"/>
    </location>
</feature>
<evidence type="ECO:0000256" key="8">
    <source>
        <dbReference type="ARBA" id="ARBA00022776"/>
    </source>
</evidence>
<evidence type="ECO:0000256" key="10">
    <source>
        <dbReference type="ARBA" id="ARBA00023054"/>
    </source>
</evidence>
<keyword evidence="7" id="KW-0493">Microtubule</keyword>
<evidence type="ECO:0000256" key="13">
    <source>
        <dbReference type="SAM" id="Coils"/>
    </source>
</evidence>
<evidence type="ECO:0000259" key="15">
    <source>
        <dbReference type="PROSITE" id="PS50245"/>
    </source>
</evidence>
<feature type="coiled-coil region" evidence="13">
    <location>
        <begin position="409"/>
        <end position="708"/>
    </location>
</feature>
<name>A0A9P6NW65_9BASI</name>
<dbReference type="GO" id="GO:0051286">
    <property type="term" value="C:cell tip"/>
    <property type="evidence" value="ECO:0007669"/>
    <property type="project" value="TreeGrafter"/>
</dbReference>
<sequence length="1442" mass="161003">MSTNPIPLKQGDRVTVPKGGAGHVAYVGTTEFANGLWIGIILQELNGKNDGSVNGKRYFSCRSGAGMFVRPSQVTLLDDNKPKATITQPAATTGNAKPSTPQPTLRSNLVNANLSTSTRPGLQQTKFASASPRMAASGASRTTNAMSRTLSQSSPHQRGVSMSAKSPYAPSTALTSPLARPSATRTTSVSLNHVTSASSTSSTPAYSPTSVRGPYLPNMSGKPAPSVSTNRSATSRTSSPVITRRDSSGLAASMKRPPSIRQTPSSRAESYSKAPGSATMGRKNSQASSRLGSHVTSPSLFEEFPMDELDDPVVDDFEVTPIKKQGKARAQVREEESGMIESPPTQHSLKLHNSIPNLGVGLMSEDSSSLRSPKDTRTPVKPLPEIHTTGSPYSNTVPLRTYEELMTKYKLMEVRRNEDRDRLRELEKTKEETENWNNVAKPKLQAKLNECAEEIKLLKKLNKELEVSQQEAENRLADFSDEVELATLDKEMAEERLDQTEILMVAMKEELENLKVELSALKEIQERIESGDASESDQTATLKMIQLEKQNNRLKDALARMRDLSHEADSANRRKIADLEQELDLSAELQEGEYSVILNQLTIAESQIEELKQQLDDSMGAEDMLEQLTERNLTLNEKIDDMKMIIEDLEALKELADELEENHVETEKQMQDEIDFKDLQLREQRKRNESLEEAVADYENTILQFRELVLSLQTDLEAMRERQQIQHTESQTLASQTQAMLNLNMKLQNSSVKGQVKAIDLELRKLESTQAVLQCTIMKPYLLPAYFEADHDSVESLMFFTRLAAKAELISSVIENTNNLNENLTTSGSEIVVIACETRSKLVRLSALASRFAAFIRSCPPESFVKMGGVYQELMSAEKKMDVFIDACRKEELKESEVSREVERFIPQMRHLAELYLSDTEYDVAELQSGDIQTLDVDLDSILACIGFAKQTIANIEQDGQTDPEDNLADILFRPLQNLLNQARTAKVHSKKLLRRLQDLTKQSSSLNPNHSNAMTVLKENTYDLANVSSRLADLVARYCSGLRSSKEIFSLDTYNDIIQEATRDIVKQTGRPLEEFSTLLSHLARDLGITLGVATDPDHIAKNFFEHPWIARVSEMKSSAAINVDAELKVSKLNEEIRELVKDARAKDHTLQESQVKIQIMEKRMEAVKKQAEAMTELESSLKTAETRSKEYEDLSESLRTENEKMAEENKQLKIKVATAGPDVTKAVGHGSVNSPKHQAGGLLTGQDFYVPYEGNLETTQLVEQIESLRGAARFLRAENSYLKSQGLLKQLNTLPSYSVHPPAFPPVLDDDSDASLSLRKSTDEPHSPFEIADHRPTLTRADQLRKMKSESKQLYKEAIAITAHPKVVDLTRVKRRGVSENGGEQPGPEGDGQSTIRLKTGKVWQLKERLPQVQFERRKEEVERLRRKIEAFKERTSEIC</sequence>
<feature type="compositionally biased region" description="Polar residues" evidence="14">
    <location>
        <begin position="260"/>
        <end position="269"/>
    </location>
</feature>
<keyword evidence="5" id="KW-0963">Cytoplasm</keyword>
<dbReference type="Gene3D" id="2.30.30.190">
    <property type="entry name" value="CAP Gly-rich-like domain"/>
    <property type="match status" value="1"/>
</dbReference>
<dbReference type="GO" id="GO:0005819">
    <property type="term" value="C:spindle"/>
    <property type="evidence" value="ECO:0007669"/>
    <property type="project" value="UniProtKB-SubCell"/>
</dbReference>
<feature type="region of interest" description="Disordered" evidence="14">
    <location>
        <begin position="85"/>
        <end position="104"/>
    </location>
</feature>
<evidence type="ECO:0000313" key="17">
    <source>
        <dbReference type="Proteomes" id="UP000886653"/>
    </source>
</evidence>
<evidence type="ECO:0000256" key="4">
    <source>
        <dbReference type="ARBA" id="ARBA00011010"/>
    </source>
</evidence>
<feature type="compositionally biased region" description="Polar residues" evidence="14">
    <location>
        <begin position="183"/>
        <end position="194"/>
    </location>
</feature>
<protein>
    <recommendedName>
        <fullName evidence="15">CAP-Gly domain-containing protein</fullName>
    </recommendedName>
</protein>
<feature type="region of interest" description="Disordered" evidence="14">
    <location>
        <begin position="1306"/>
        <end position="1333"/>
    </location>
</feature>
<feature type="region of interest" description="Disordered" evidence="14">
    <location>
        <begin position="1379"/>
        <end position="1400"/>
    </location>
</feature>
<proteinExistence type="inferred from homology"/>
<comment type="subcellular location">
    <subcellularLocation>
        <location evidence="3">Cytoplasm</location>
        <location evidence="3">Cell cortex</location>
    </subcellularLocation>
    <subcellularLocation>
        <location evidence="1">Cytoplasm</location>
        <location evidence="1">Cytoskeleton</location>
        <location evidence="1">Microtubule organizing center</location>
        <location evidence="1">Centrosome</location>
        <location evidence="1">Centriole</location>
    </subcellularLocation>
    <subcellularLocation>
        <location evidence="2">Cytoplasm</location>
        <location evidence="2">Cytoskeleton</location>
        <location evidence="2">Spindle</location>
    </subcellularLocation>
</comment>
<evidence type="ECO:0000256" key="7">
    <source>
        <dbReference type="ARBA" id="ARBA00022701"/>
    </source>
</evidence>
<dbReference type="EMBL" id="MU167218">
    <property type="protein sequence ID" value="KAG0150545.1"/>
    <property type="molecule type" value="Genomic_DNA"/>
</dbReference>
<dbReference type="InterPro" id="IPR036859">
    <property type="entry name" value="CAP-Gly_dom_sf"/>
</dbReference>
<dbReference type="GO" id="GO:0051301">
    <property type="term" value="P:cell division"/>
    <property type="evidence" value="ECO:0007669"/>
    <property type="project" value="UniProtKB-KW"/>
</dbReference>
<dbReference type="GO" id="GO:0005816">
    <property type="term" value="C:spindle pole body"/>
    <property type="evidence" value="ECO:0007669"/>
    <property type="project" value="TreeGrafter"/>
</dbReference>
<accession>A0A9P6NW65</accession>
<reference evidence="16" key="1">
    <citation type="submission" date="2013-11" db="EMBL/GenBank/DDBJ databases">
        <title>Genome sequence of the fusiform rust pathogen reveals effectors for host alternation and coevolution with pine.</title>
        <authorList>
            <consortium name="DOE Joint Genome Institute"/>
            <person name="Smith K."/>
            <person name="Pendleton A."/>
            <person name="Kubisiak T."/>
            <person name="Anderson C."/>
            <person name="Salamov A."/>
            <person name="Aerts A."/>
            <person name="Riley R."/>
            <person name="Clum A."/>
            <person name="Lindquist E."/>
            <person name="Ence D."/>
            <person name="Campbell M."/>
            <person name="Kronenberg Z."/>
            <person name="Feau N."/>
            <person name="Dhillon B."/>
            <person name="Hamelin R."/>
            <person name="Burleigh J."/>
            <person name="Smith J."/>
            <person name="Yandell M."/>
            <person name="Nelson C."/>
            <person name="Grigoriev I."/>
            <person name="Davis J."/>
        </authorList>
    </citation>
    <scope>NUCLEOTIDE SEQUENCE</scope>
    <source>
        <strain evidence="16">G11</strain>
    </source>
</reference>
<feature type="region of interest" description="Disordered" evidence="14">
    <location>
        <begin position="1184"/>
        <end position="1204"/>
    </location>
</feature>
<gene>
    <name evidence="16" type="ORF">CROQUDRAFT_38151</name>
</gene>
<organism evidence="16 17">
    <name type="scientific">Cronartium quercuum f. sp. fusiforme G11</name>
    <dbReference type="NCBI Taxonomy" id="708437"/>
    <lineage>
        <taxon>Eukaryota</taxon>
        <taxon>Fungi</taxon>
        <taxon>Dikarya</taxon>
        <taxon>Basidiomycota</taxon>
        <taxon>Pucciniomycotina</taxon>
        <taxon>Pucciniomycetes</taxon>
        <taxon>Pucciniales</taxon>
        <taxon>Coleosporiaceae</taxon>
        <taxon>Cronartium</taxon>
    </lineage>
</organism>
<dbReference type="SMART" id="SM01052">
    <property type="entry name" value="CAP_GLY"/>
    <property type="match status" value="1"/>
</dbReference>
<dbReference type="PANTHER" id="PTHR18916">
    <property type="entry name" value="DYNACTIN 1-RELATED MICROTUBULE-BINDING"/>
    <property type="match status" value="1"/>
</dbReference>
<evidence type="ECO:0000256" key="12">
    <source>
        <dbReference type="ARBA" id="ARBA00023306"/>
    </source>
</evidence>
<dbReference type="Pfam" id="PF12455">
    <property type="entry name" value="Dynactin"/>
    <property type="match status" value="1"/>
</dbReference>
<keyword evidence="9" id="KW-0243">Dynein</keyword>
<feature type="compositionally biased region" description="Polar residues" evidence="14">
    <location>
        <begin position="139"/>
        <end position="156"/>
    </location>
</feature>
<dbReference type="GO" id="GO:0005814">
    <property type="term" value="C:centriole"/>
    <property type="evidence" value="ECO:0007669"/>
    <property type="project" value="UniProtKB-SubCell"/>
</dbReference>
<feature type="region of interest" description="Disordered" evidence="14">
    <location>
        <begin position="325"/>
        <end position="350"/>
    </location>
</feature>
<dbReference type="PANTHER" id="PTHR18916:SF6">
    <property type="entry name" value="DYNACTIN SUBUNIT 1"/>
    <property type="match status" value="1"/>
</dbReference>
<evidence type="ECO:0000256" key="1">
    <source>
        <dbReference type="ARBA" id="ARBA00004114"/>
    </source>
</evidence>
<dbReference type="PROSITE" id="PS00845">
    <property type="entry name" value="CAP_GLY_1"/>
    <property type="match status" value="1"/>
</dbReference>
<keyword evidence="10 13" id="KW-0175">Coiled coil</keyword>
<dbReference type="PROSITE" id="PS50245">
    <property type="entry name" value="CAP_GLY_2"/>
    <property type="match status" value="1"/>
</dbReference>
<feature type="compositionally biased region" description="Basic and acidic residues" evidence="14">
    <location>
        <begin position="1186"/>
        <end position="1204"/>
    </location>
</feature>
<feature type="compositionally biased region" description="Polar residues" evidence="14">
    <location>
        <begin position="282"/>
        <end position="294"/>
    </location>
</feature>
<comment type="caution">
    <text evidence="16">The sequence shown here is derived from an EMBL/GenBank/DDBJ whole genome shotgun (WGS) entry which is preliminary data.</text>
</comment>
<evidence type="ECO:0000256" key="11">
    <source>
        <dbReference type="ARBA" id="ARBA00023212"/>
    </source>
</evidence>
<dbReference type="SUPFAM" id="SSF74924">
    <property type="entry name" value="Cap-Gly domain"/>
    <property type="match status" value="1"/>
</dbReference>
<evidence type="ECO:0000256" key="9">
    <source>
        <dbReference type="ARBA" id="ARBA00023017"/>
    </source>
</evidence>
<evidence type="ECO:0000256" key="5">
    <source>
        <dbReference type="ARBA" id="ARBA00022490"/>
    </source>
</evidence>
<dbReference type="Pfam" id="PF01302">
    <property type="entry name" value="CAP_GLY"/>
    <property type="match status" value="1"/>
</dbReference>
<dbReference type="GO" id="GO:0030286">
    <property type="term" value="C:dynein complex"/>
    <property type="evidence" value="ECO:0007669"/>
    <property type="project" value="UniProtKB-KW"/>
</dbReference>
<feature type="domain" description="CAP-Gly" evidence="15">
    <location>
        <begin position="28"/>
        <end position="70"/>
    </location>
</feature>
<dbReference type="Proteomes" id="UP000886653">
    <property type="component" value="Unassembled WGS sequence"/>
</dbReference>
<evidence type="ECO:0000313" key="16">
    <source>
        <dbReference type="EMBL" id="KAG0150545.1"/>
    </source>
</evidence>
<comment type="similarity">
    <text evidence="4">Belongs to the dynactin 150 kDa subunit family.</text>
</comment>
<dbReference type="GO" id="GO:0005874">
    <property type="term" value="C:microtubule"/>
    <property type="evidence" value="ECO:0007669"/>
    <property type="project" value="UniProtKB-KW"/>
</dbReference>
<evidence type="ECO:0000256" key="3">
    <source>
        <dbReference type="ARBA" id="ARBA00004544"/>
    </source>
</evidence>
<dbReference type="InterPro" id="IPR022157">
    <property type="entry name" value="Dynactin"/>
</dbReference>
<evidence type="ECO:0000256" key="14">
    <source>
        <dbReference type="SAM" id="MobiDB-lite"/>
    </source>
</evidence>
<keyword evidence="11" id="KW-0206">Cytoskeleton</keyword>
<keyword evidence="6" id="KW-0132">Cell division</keyword>
<feature type="compositionally biased region" description="Basic and acidic residues" evidence="14">
    <location>
        <begin position="1322"/>
        <end position="1333"/>
    </location>
</feature>
<feature type="compositionally biased region" description="Low complexity" evidence="14">
    <location>
        <begin position="226"/>
        <end position="239"/>
    </location>
</feature>
<feature type="compositionally biased region" description="Polar residues" evidence="14">
    <location>
        <begin position="114"/>
        <end position="128"/>
    </location>
</feature>
<dbReference type="OrthoDB" id="2130750at2759"/>
<evidence type="ECO:0000256" key="2">
    <source>
        <dbReference type="ARBA" id="ARBA00004186"/>
    </source>
</evidence>
<keyword evidence="8" id="KW-0498">Mitosis</keyword>
<feature type="region of interest" description="Disordered" evidence="14">
    <location>
        <begin position="364"/>
        <end position="395"/>
    </location>
</feature>
<feature type="region of interest" description="Disordered" evidence="14">
    <location>
        <begin position="114"/>
        <end position="294"/>
    </location>
</feature>
<keyword evidence="17" id="KW-1185">Reference proteome</keyword>
<dbReference type="InterPro" id="IPR000938">
    <property type="entry name" value="CAP-Gly_domain"/>
</dbReference>